<proteinExistence type="predicted"/>
<name>A0A177CVB7_9PLEO</name>
<keyword evidence="2" id="KW-0812">Transmembrane</keyword>
<feature type="transmembrane region" description="Helical" evidence="2">
    <location>
        <begin position="50"/>
        <end position="70"/>
    </location>
</feature>
<feature type="transmembrane region" description="Helical" evidence="2">
    <location>
        <begin position="261"/>
        <end position="285"/>
    </location>
</feature>
<dbReference type="InParanoid" id="A0A177CVB7"/>
<reference evidence="3 4" key="1">
    <citation type="submission" date="2016-05" db="EMBL/GenBank/DDBJ databases">
        <title>Comparative analysis of secretome profiles of manganese(II)-oxidizing ascomycete fungi.</title>
        <authorList>
            <consortium name="DOE Joint Genome Institute"/>
            <person name="Zeiner C.A."/>
            <person name="Purvine S.O."/>
            <person name="Zink E.M."/>
            <person name="Wu S."/>
            <person name="Pasa-Tolic L."/>
            <person name="Chaput D.L."/>
            <person name="Haridas S."/>
            <person name="Grigoriev I.V."/>
            <person name="Santelli C.M."/>
            <person name="Hansel C.M."/>
        </authorList>
    </citation>
    <scope>NUCLEOTIDE SEQUENCE [LARGE SCALE GENOMIC DNA]</scope>
    <source>
        <strain evidence="3 4">AP3s5-JAC2a</strain>
    </source>
</reference>
<feature type="compositionally biased region" description="Polar residues" evidence="1">
    <location>
        <begin position="406"/>
        <end position="418"/>
    </location>
</feature>
<feature type="region of interest" description="Disordered" evidence="1">
    <location>
        <begin position="300"/>
        <end position="349"/>
    </location>
</feature>
<dbReference type="EMBL" id="KV441549">
    <property type="protein sequence ID" value="OAG10958.1"/>
    <property type="molecule type" value="Genomic_DNA"/>
</dbReference>
<dbReference type="AlphaFoldDB" id="A0A177CVB7"/>
<feature type="compositionally biased region" description="Low complexity" evidence="1">
    <location>
        <begin position="473"/>
        <end position="485"/>
    </location>
</feature>
<evidence type="ECO:0008006" key="5">
    <source>
        <dbReference type="Google" id="ProtNLM"/>
    </source>
</evidence>
<dbReference type="GeneID" id="28765299"/>
<evidence type="ECO:0000313" key="3">
    <source>
        <dbReference type="EMBL" id="OAG10958.1"/>
    </source>
</evidence>
<evidence type="ECO:0000256" key="2">
    <source>
        <dbReference type="SAM" id="Phobius"/>
    </source>
</evidence>
<feature type="transmembrane region" description="Helical" evidence="2">
    <location>
        <begin position="168"/>
        <end position="185"/>
    </location>
</feature>
<gene>
    <name evidence="3" type="ORF">CC84DRAFT_1203253</name>
</gene>
<sequence length="521" mass="56108">MNSPIVYTQYGLALFHLVLHWAPSWSGMAWMDPRPSALMPTMGQVSCQTLLRLISGIVGLTYGSVGMVLWSGVGDAALSSHTAYTLYIGANAMAAFLVLQRVRLYDQKITTLRVLIVINLITLRTIDQQWWLLVTAPSLNLLLGSCILMMTATLAVCGKMGDRSDSGLDAVVGAVVGAVVWILSLQLQPLPIDPEDYIRSTLMVVIVAVWSPCACLKPLVMLVWSMYCLRYVLWDVQSPFWGPLLPDSMVAALQKRSSDTVWQIVVTIACTLVSTISAGVFAWYGRQQIGITIRRIGSGFGRDNRTSPDGDSSPGRLEGGLGSRESENDVAPSGDLEHSGRPPPSPNILGRVWKNVAKVPSQLFAKASTVLQQIRRPPRDDDDIALPDLERGEGVPDNEGRAGGYTNRSPLSPGNDNVSGAARDAAITAGENQVDLASSQASLPAEIDRGDGDESFKVVNEIERIVGGEEGATKSSASGQSASQKPTTEIRQHLDPRVDSDGGIQGTDQCVRVLRPTATWS</sequence>
<feature type="region of interest" description="Disordered" evidence="1">
    <location>
        <begin position="374"/>
        <end position="420"/>
    </location>
</feature>
<protein>
    <recommendedName>
        <fullName evidence="5">DUF4203 domain-containing protein</fullName>
    </recommendedName>
</protein>
<dbReference type="Proteomes" id="UP000077069">
    <property type="component" value="Unassembled WGS sequence"/>
</dbReference>
<feature type="transmembrane region" description="Helical" evidence="2">
    <location>
        <begin position="82"/>
        <end position="99"/>
    </location>
</feature>
<feature type="compositionally biased region" description="Basic and acidic residues" evidence="1">
    <location>
        <begin position="388"/>
        <end position="400"/>
    </location>
</feature>
<dbReference type="RefSeq" id="XP_018041323.1">
    <property type="nucleotide sequence ID" value="XM_018181813.1"/>
</dbReference>
<keyword evidence="4" id="KW-1185">Reference proteome</keyword>
<feature type="transmembrane region" description="Helical" evidence="2">
    <location>
        <begin position="111"/>
        <end position="132"/>
    </location>
</feature>
<evidence type="ECO:0000256" key="1">
    <source>
        <dbReference type="SAM" id="MobiDB-lite"/>
    </source>
</evidence>
<feature type="transmembrane region" description="Helical" evidence="2">
    <location>
        <begin position="197"/>
        <end position="215"/>
    </location>
</feature>
<feature type="compositionally biased region" description="Basic and acidic residues" evidence="1">
    <location>
        <begin position="488"/>
        <end position="500"/>
    </location>
</feature>
<accession>A0A177CVB7</accession>
<keyword evidence="2" id="KW-1133">Transmembrane helix</keyword>
<organism evidence="3 4">
    <name type="scientific">Paraphaeosphaeria sporulosa</name>
    <dbReference type="NCBI Taxonomy" id="1460663"/>
    <lineage>
        <taxon>Eukaryota</taxon>
        <taxon>Fungi</taxon>
        <taxon>Dikarya</taxon>
        <taxon>Ascomycota</taxon>
        <taxon>Pezizomycotina</taxon>
        <taxon>Dothideomycetes</taxon>
        <taxon>Pleosporomycetidae</taxon>
        <taxon>Pleosporales</taxon>
        <taxon>Massarineae</taxon>
        <taxon>Didymosphaeriaceae</taxon>
        <taxon>Paraphaeosphaeria</taxon>
    </lineage>
</organism>
<evidence type="ECO:0000313" key="4">
    <source>
        <dbReference type="Proteomes" id="UP000077069"/>
    </source>
</evidence>
<feature type="transmembrane region" description="Helical" evidence="2">
    <location>
        <begin position="138"/>
        <end position="156"/>
    </location>
</feature>
<feature type="region of interest" description="Disordered" evidence="1">
    <location>
        <begin position="467"/>
        <end position="510"/>
    </location>
</feature>
<keyword evidence="2" id="KW-0472">Membrane</keyword>